<dbReference type="Gene3D" id="3.30.470.20">
    <property type="entry name" value="ATP-grasp fold, B domain"/>
    <property type="match status" value="1"/>
</dbReference>
<dbReference type="Gene3D" id="3.30.1490.20">
    <property type="entry name" value="ATP-grasp fold, A domain"/>
    <property type="match status" value="1"/>
</dbReference>
<keyword evidence="4 5" id="KW-0436">Ligase</keyword>
<dbReference type="OrthoDB" id="9804625at2"/>
<accession>A0A136WC84</accession>
<dbReference type="InterPro" id="IPR054350">
    <property type="entry name" value="PurT/PurK_preATP-grasp"/>
</dbReference>
<feature type="binding site" evidence="4">
    <location>
        <position position="217"/>
    </location>
    <ligand>
        <name>ATP</name>
        <dbReference type="ChEBI" id="CHEBI:30616"/>
    </ligand>
</feature>
<dbReference type="EMBL" id="LRVM01000010">
    <property type="protein sequence ID" value="KXL52110.1"/>
    <property type="molecule type" value="Genomic_DNA"/>
</dbReference>
<dbReference type="PANTHER" id="PTHR11609">
    <property type="entry name" value="PURINE BIOSYNTHESIS PROTEIN 6/7, PUR6/7"/>
    <property type="match status" value="1"/>
</dbReference>
<feature type="domain" description="ATP-grasp" evidence="6">
    <location>
        <begin position="116"/>
        <end position="301"/>
    </location>
</feature>
<evidence type="ECO:0000313" key="7">
    <source>
        <dbReference type="EMBL" id="KXL52110.1"/>
    </source>
</evidence>
<dbReference type="PANTHER" id="PTHR11609:SF5">
    <property type="entry name" value="PHOSPHORIBOSYLAMINOIMIDAZOLE CARBOXYLASE"/>
    <property type="match status" value="1"/>
</dbReference>
<evidence type="ECO:0000256" key="5">
    <source>
        <dbReference type="RuleBase" id="RU361200"/>
    </source>
</evidence>
<evidence type="ECO:0000256" key="4">
    <source>
        <dbReference type="HAMAP-Rule" id="MF_01928"/>
    </source>
</evidence>
<evidence type="ECO:0000256" key="3">
    <source>
        <dbReference type="ARBA" id="ARBA00022840"/>
    </source>
</evidence>
<evidence type="ECO:0000256" key="1">
    <source>
        <dbReference type="ARBA" id="ARBA00022741"/>
    </source>
</evidence>
<feature type="binding site" evidence="4">
    <location>
        <position position="195"/>
    </location>
    <ligand>
        <name>ATP</name>
        <dbReference type="ChEBI" id="CHEBI:30616"/>
    </ligand>
</feature>
<dbReference type="InterPro" id="IPR005875">
    <property type="entry name" value="PurK"/>
</dbReference>
<dbReference type="UniPathway" id="UPA00074">
    <property type="reaction ID" value="UER00942"/>
</dbReference>
<comment type="similarity">
    <text evidence="4 5">Belongs to the PurK/PurT family.</text>
</comment>
<dbReference type="InterPro" id="IPR011761">
    <property type="entry name" value="ATP-grasp"/>
</dbReference>
<dbReference type="SUPFAM" id="SSF52440">
    <property type="entry name" value="PreATP-grasp domain"/>
    <property type="match status" value="1"/>
</dbReference>
<comment type="function">
    <text evidence="4">Catalyzes the ATP-dependent conversion of 5-aminoimidazole ribonucleotide (AIR) and HCO(3)(-) to N5-carboxyaminoimidazole ribonucleotide (N5-CAIR).</text>
</comment>
<gene>
    <name evidence="4 5 7" type="primary">purK</name>
    <name evidence="7" type="ORF">CLNEO_24590</name>
</gene>
<dbReference type="GO" id="GO:0005829">
    <property type="term" value="C:cytosol"/>
    <property type="evidence" value="ECO:0007669"/>
    <property type="project" value="TreeGrafter"/>
</dbReference>
<protein>
    <recommendedName>
        <fullName evidence="4 5">N5-carboxyaminoimidazole ribonucleotide synthase</fullName>
        <shortName evidence="4 5">N5-CAIR synthase</shortName>
        <ecNumber evidence="4 5">6.3.4.18</ecNumber>
    </recommendedName>
    <alternativeName>
        <fullName evidence="4 5">5-(carboxyamino)imidazole ribonucleotide synthetase</fullName>
    </alternativeName>
</protein>
<comment type="caution">
    <text evidence="7">The sequence shown here is derived from an EMBL/GenBank/DDBJ whole genome shotgun (WGS) entry which is preliminary data.</text>
</comment>
<organism evidence="7 8">
    <name type="scientific">Anaerotignum neopropionicum</name>
    <dbReference type="NCBI Taxonomy" id="36847"/>
    <lineage>
        <taxon>Bacteria</taxon>
        <taxon>Bacillati</taxon>
        <taxon>Bacillota</taxon>
        <taxon>Clostridia</taxon>
        <taxon>Lachnospirales</taxon>
        <taxon>Anaerotignaceae</taxon>
        <taxon>Anaerotignum</taxon>
    </lineage>
</organism>
<feature type="binding site" evidence="4">
    <location>
        <begin position="187"/>
        <end position="190"/>
    </location>
    <ligand>
        <name>ATP</name>
        <dbReference type="ChEBI" id="CHEBI:30616"/>
    </ligand>
</feature>
<evidence type="ECO:0000259" key="6">
    <source>
        <dbReference type="PROSITE" id="PS50975"/>
    </source>
</evidence>
<feature type="binding site" evidence="4">
    <location>
        <begin position="271"/>
        <end position="272"/>
    </location>
    <ligand>
        <name>ATP</name>
        <dbReference type="ChEBI" id="CHEBI:30616"/>
    </ligand>
</feature>
<keyword evidence="3 4" id="KW-0067">ATP-binding</keyword>
<dbReference type="SUPFAM" id="SSF56059">
    <property type="entry name" value="Glutathione synthetase ATP-binding domain-like"/>
    <property type="match status" value="1"/>
</dbReference>
<dbReference type="InterPro" id="IPR003135">
    <property type="entry name" value="ATP-grasp_carboxylate-amine"/>
</dbReference>
<keyword evidence="2 4" id="KW-0658">Purine biosynthesis</keyword>
<dbReference type="STRING" id="36847.CLNEO_24590"/>
<dbReference type="InterPro" id="IPR016185">
    <property type="entry name" value="PreATP-grasp_dom_sf"/>
</dbReference>
<dbReference type="EC" id="6.3.4.18" evidence="4 5"/>
<dbReference type="PROSITE" id="PS50975">
    <property type="entry name" value="ATP_GRASP"/>
    <property type="match status" value="1"/>
</dbReference>
<dbReference type="GO" id="GO:0004638">
    <property type="term" value="F:phosphoribosylaminoimidazole carboxylase activity"/>
    <property type="evidence" value="ECO:0007669"/>
    <property type="project" value="InterPro"/>
</dbReference>
<feature type="binding site" evidence="4">
    <location>
        <position position="152"/>
    </location>
    <ligand>
        <name>ATP</name>
        <dbReference type="ChEBI" id="CHEBI:30616"/>
    </ligand>
</feature>
<comment type="subunit">
    <text evidence="4 5">Homodimer.</text>
</comment>
<dbReference type="GO" id="GO:0006189">
    <property type="term" value="P:'de novo' IMP biosynthetic process"/>
    <property type="evidence" value="ECO:0007669"/>
    <property type="project" value="UniProtKB-UniRule"/>
</dbReference>
<dbReference type="GO" id="GO:0034028">
    <property type="term" value="F:5-(carboxyamino)imidazole ribonucleotide synthase activity"/>
    <property type="evidence" value="ECO:0007669"/>
    <property type="project" value="UniProtKB-UniRule"/>
</dbReference>
<proteinExistence type="inferred from homology"/>
<evidence type="ECO:0000313" key="8">
    <source>
        <dbReference type="Proteomes" id="UP000070539"/>
    </source>
</evidence>
<dbReference type="NCBIfam" id="TIGR01161">
    <property type="entry name" value="purK"/>
    <property type="match status" value="1"/>
</dbReference>
<dbReference type="Pfam" id="PF02222">
    <property type="entry name" value="ATP-grasp"/>
    <property type="match status" value="1"/>
</dbReference>
<dbReference type="InterPro" id="IPR011054">
    <property type="entry name" value="Rudment_hybrid_motif"/>
</dbReference>
<evidence type="ECO:0000256" key="2">
    <source>
        <dbReference type="ARBA" id="ARBA00022755"/>
    </source>
</evidence>
<dbReference type="GO" id="GO:0005524">
    <property type="term" value="F:ATP binding"/>
    <property type="evidence" value="ECO:0007669"/>
    <property type="project" value="UniProtKB-UniRule"/>
</dbReference>
<dbReference type="SUPFAM" id="SSF51246">
    <property type="entry name" value="Rudiment single hybrid motif"/>
    <property type="match status" value="1"/>
</dbReference>
<dbReference type="HAMAP" id="MF_01928">
    <property type="entry name" value="PurK"/>
    <property type="match status" value="1"/>
</dbReference>
<name>A0A136WC84_9FIRM</name>
<keyword evidence="8" id="KW-1185">Reference proteome</keyword>
<dbReference type="InterPro" id="IPR040686">
    <property type="entry name" value="PurK_C"/>
</dbReference>
<dbReference type="Gene3D" id="3.40.50.20">
    <property type="match status" value="1"/>
</dbReference>
<feature type="binding site" evidence="4">
    <location>
        <position position="112"/>
    </location>
    <ligand>
        <name>ATP</name>
        <dbReference type="ChEBI" id="CHEBI:30616"/>
    </ligand>
</feature>
<dbReference type="NCBIfam" id="NF004679">
    <property type="entry name" value="PRK06019.1-5"/>
    <property type="match status" value="1"/>
</dbReference>
<reference evidence="7 8" key="1">
    <citation type="submission" date="2016-01" db="EMBL/GenBank/DDBJ databases">
        <title>Genome sequence of Clostridium neopropionicum X4, DSM-3847.</title>
        <authorList>
            <person name="Poehlein A."/>
            <person name="Beck M.H."/>
            <person name="Bengelsdorf F.R."/>
            <person name="Daniel R."/>
            <person name="Duerre P."/>
        </authorList>
    </citation>
    <scope>NUCLEOTIDE SEQUENCE [LARGE SCALE GENOMIC DNA]</scope>
    <source>
        <strain evidence="7 8">DSM-3847</strain>
    </source>
</reference>
<keyword evidence="1 4" id="KW-0547">Nucleotide-binding</keyword>
<comment type="caution">
    <text evidence="4">Lacks conserved residue(s) required for the propagation of feature annotation.</text>
</comment>
<comment type="catalytic activity">
    <reaction evidence="4 5">
        <text>5-amino-1-(5-phospho-beta-D-ribosyl)imidazole + hydrogencarbonate + ATP = 5-carboxyamino-1-(5-phospho-D-ribosyl)imidazole + ADP + phosphate + 2 H(+)</text>
        <dbReference type="Rhea" id="RHEA:19317"/>
        <dbReference type="ChEBI" id="CHEBI:15378"/>
        <dbReference type="ChEBI" id="CHEBI:17544"/>
        <dbReference type="ChEBI" id="CHEBI:30616"/>
        <dbReference type="ChEBI" id="CHEBI:43474"/>
        <dbReference type="ChEBI" id="CHEBI:58730"/>
        <dbReference type="ChEBI" id="CHEBI:137981"/>
        <dbReference type="ChEBI" id="CHEBI:456216"/>
        <dbReference type="EC" id="6.3.4.18"/>
    </reaction>
</comment>
<comment type="function">
    <text evidence="5">Catalyzes the ATP-dependent conversion of 5-aminoimidazole ribonucleotide (AIR) and HCO(3)- to N5-carboxyaminoimidazole ribonucleotide (N5-CAIR).</text>
</comment>
<dbReference type="Pfam" id="PF17769">
    <property type="entry name" value="PurK_C"/>
    <property type="match status" value="1"/>
</dbReference>
<dbReference type="NCBIfam" id="NF004675">
    <property type="entry name" value="PRK06019.1-1"/>
    <property type="match status" value="1"/>
</dbReference>
<dbReference type="GO" id="GO:0046872">
    <property type="term" value="F:metal ion binding"/>
    <property type="evidence" value="ECO:0007669"/>
    <property type="project" value="InterPro"/>
</dbReference>
<dbReference type="RefSeq" id="WP_066089615.1">
    <property type="nucleotide sequence ID" value="NZ_LRVM01000010.1"/>
</dbReference>
<dbReference type="AlphaFoldDB" id="A0A136WC84"/>
<comment type="pathway">
    <text evidence="4 5">Purine metabolism; IMP biosynthesis via de novo pathway; 5-amino-1-(5-phospho-D-ribosyl)imidazole-4-carboxylate from 5-amino-1-(5-phospho-D-ribosyl)imidazole (N5-CAIR route): step 1/2.</text>
</comment>
<sequence length="398" mass="44206">MVKSKINKIYPPATIGVVGGGQLGRMIVFEAKRMGYSVVVLDPKGNSPAGQVADQQIVAGFEDIGAYRELAGKTDVITFEFEHISVEILELIENEGVKVIPSSRTLNVIQNKYKQKTMLKKIGVKVPKFSMVCNLEDLKIEFQRLNQKAILKTCTNGYDGKGNVIIKDVADLENAYHIFGEQEIFIEELIDFVKEVSIIVVNNDSGVFFYPVVENVHHNSILIKTLIPASLSHEVFHKIHIACEKIVEELNDSGVFCIEFFVDKNLEVLVNEIAPRPHNSGHYTIEGCETSQFEQLLRVVCGMPAGSTQLKTPCAMYNILGNQSVDGEYVVSELDAVLNIPNCYFHLYGKPETSNLKKIGHITALDDTVEAADYKGKKALELLTVRKRTLVSAVSNKT</sequence>
<dbReference type="PATRIC" id="fig|36847.3.peg.2872"/>
<dbReference type="Pfam" id="PF22660">
    <property type="entry name" value="RS_preATP-grasp-like"/>
    <property type="match status" value="1"/>
</dbReference>
<dbReference type="InterPro" id="IPR013815">
    <property type="entry name" value="ATP_grasp_subdomain_1"/>
</dbReference>
<dbReference type="Proteomes" id="UP000070539">
    <property type="component" value="Unassembled WGS sequence"/>
</dbReference>